<feature type="transmembrane region" description="Helical" evidence="7">
    <location>
        <begin position="277"/>
        <end position="298"/>
    </location>
</feature>
<feature type="transmembrane region" description="Helical" evidence="7">
    <location>
        <begin position="181"/>
        <end position="198"/>
    </location>
</feature>
<dbReference type="SUPFAM" id="SSF161098">
    <property type="entry name" value="MetI-like"/>
    <property type="match status" value="1"/>
</dbReference>
<comment type="caution">
    <text evidence="9">The sequence shown here is derived from an EMBL/GenBank/DDBJ whole genome shotgun (WGS) entry which is preliminary data.</text>
</comment>
<evidence type="ECO:0000256" key="7">
    <source>
        <dbReference type="RuleBase" id="RU363032"/>
    </source>
</evidence>
<dbReference type="EMBL" id="JAWJYN010000001">
    <property type="protein sequence ID" value="MDZ8161251.1"/>
    <property type="molecule type" value="Genomic_DNA"/>
</dbReference>
<dbReference type="Proteomes" id="UP001291912">
    <property type="component" value="Unassembled WGS sequence"/>
</dbReference>
<dbReference type="Gene3D" id="1.10.3720.10">
    <property type="entry name" value="MetI-like"/>
    <property type="match status" value="1"/>
</dbReference>
<dbReference type="PANTHER" id="PTHR43005:SF1">
    <property type="entry name" value="SPERMIDINE_PUTRESCINE TRANSPORT SYSTEM PERMEASE PROTEIN"/>
    <property type="match status" value="1"/>
</dbReference>
<evidence type="ECO:0000256" key="5">
    <source>
        <dbReference type="ARBA" id="ARBA00022989"/>
    </source>
</evidence>
<dbReference type="Pfam" id="PF00528">
    <property type="entry name" value="BPD_transp_1"/>
    <property type="match status" value="1"/>
</dbReference>
<comment type="subcellular location">
    <subcellularLocation>
        <location evidence="1 7">Cell membrane</location>
        <topology evidence="1 7">Multi-pass membrane protein</topology>
    </subcellularLocation>
</comment>
<keyword evidence="10" id="KW-1185">Reference proteome</keyword>
<dbReference type="CDD" id="cd06261">
    <property type="entry name" value="TM_PBP2"/>
    <property type="match status" value="1"/>
</dbReference>
<feature type="transmembrane region" description="Helical" evidence="7">
    <location>
        <begin position="218"/>
        <end position="237"/>
    </location>
</feature>
<feature type="domain" description="ABC transmembrane type-1" evidence="8">
    <location>
        <begin position="81"/>
        <end position="293"/>
    </location>
</feature>
<name>A0ABU5N580_9MICO</name>
<dbReference type="InterPro" id="IPR035906">
    <property type="entry name" value="MetI-like_sf"/>
</dbReference>
<evidence type="ECO:0000256" key="4">
    <source>
        <dbReference type="ARBA" id="ARBA00022692"/>
    </source>
</evidence>
<evidence type="ECO:0000313" key="9">
    <source>
        <dbReference type="EMBL" id="MDZ8161251.1"/>
    </source>
</evidence>
<dbReference type="RefSeq" id="WP_194423891.1">
    <property type="nucleotide sequence ID" value="NZ_BAAAPT010000001.1"/>
</dbReference>
<feature type="transmembrane region" description="Helical" evidence="7">
    <location>
        <begin position="26"/>
        <end position="50"/>
    </location>
</feature>
<sequence length="306" mass="32502">MTKTAAVLTAAPGREKRRTRRTGRALLAPAVIAILIVAIYPLAYIVAAAFSESSLGQPFTDWVGFDNFTTVPGDGVTLPSLGRSLIFAIPSALLALVAGLVVALSLDAAVKGGRIIRVLLLLPLMTPPVMAGVIWKLMLAPTGGLLNNVVQMASPGADPIAFLGSSPMAMISLIVVDAWQWTPFCVLLVFAALQTLPGEVYEASQVDGAGVWQTFWRITFPLVLPSLVTVLLLKLVVSFKVFDLVFIMTGGGPGFDTTVSSYEIYRTALQTFDVGAAAAQTIAFLVLVTLVIVPLNAVRQRLHREG</sequence>
<evidence type="ECO:0000256" key="2">
    <source>
        <dbReference type="ARBA" id="ARBA00022448"/>
    </source>
</evidence>
<feature type="transmembrane region" description="Helical" evidence="7">
    <location>
        <begin position="85"/>
        <end position="106"/>
    </location>
</feature>
<feature type="transmembrane region" description="Helical" evidence="7">
    <location>
        <begin position="118"/>
        <end position="139"/>
    </location>
</feature>
<keyword evidence="5 7" id="KW-1133">Transmembrane helix</keyword>
<evidence type="ECO:0000259" key="8">
    <source>
        <dbReference type="PROSITE" id="PS50928"/>
    </source>
</evidence>
<dbReference type="PANTHER" id="PTHR43005">
    <property type="entry name" value="BLR7065 PROTEIN"/>
    <property type="match status" value="1"/>
</dbReference>
<proteinExistence type="inferred from homology"/>
<comment type="similarity">
    <text evidence="7">Belongs to the binding-protein-dependent transport system permease family.</text>
</comment>
<keyword evidence="2 7" id="KW-0813">Transport</keyword>
<gene>
    <name evidence="9" type="ORF">R2Q92_05330</name>
</gene>
<keyword evidence="3" id="KW-1003">Cell membrane</keyword>
<keyword evidence="6 7" id="KW-0472">Membrane</keyword>
<evidence type="ECO:0000313" key="10">
    <source>
        <dbReference type="Proteomes" id="UP001291912"/>
    </source>
</evidence>
<evidence type="ECO:0000256" key="3">
    <source>
        <dbReference type="ARBA" id="ARBA00022475"/>
    </source>
</evidence>
<organism evidence="9 10">
    <name type="scientific">Microbacterium aquimaris</name>
    <dbReference type="NCBI Taxonomy" id="459816"/>
    <lineage>
        <taxon>Bacteria</taxon>
        <taxon>Bacillati</taxon>
        <taxon>Actinomycetota</taxon>
        <taxon>Actinomycetes</taxon>
        <taxon>Micrococcales</taxon>
        <taxon>Microbacteriaceae</taxon>
        <taxon>Microbacterium</taxon>
    </lineage>
</organism>
<dbReference type="InterPro" id="IPR000515">
    <property type="entry name" value="MetI-like"/>
</dbReference>
<evidence type="ECO:0000256" key="1">
    <source>
        <dbReference type="ARBA" id="ARBA00004651"/>
    </source>
</evidence>
<evidence type="ECO:0000256" key="6">
    <source>
        <dbReference type="ARBA" id="ARBA00023136"/>
    </source>
</evidence>
<reference evidence="9 10" key="1">
    <citation type="submission" date="2023-10" db="EMBL/GenBank/DDBJ databases">
        <title>Microbacterium xanthum sp. nov., isolated from seaweed.</title>
        <authorList>
            <person name="Lee S.D."/>
        </authorList>
    </citation>
    <scope>NUCLEOTIDE SEQUENCE [LARGE SCALE GENOMIC DNA]</scope>
    <source>
        <strain evidence="9 10">KCTC 19124</strain>
    </source>
</reference>
<dbReference type="PROSITE" id="PS50928">
    <property type="entry name" value="ABC_TM1"/>
    <property type="match status" value="1"/>
</dbReference>
<keyword evidence="4 7" id="KW-0812">Transmembrane</keyword>
<accession>A0ABU5N580</accession>
<protein>
    <submittedName>
        <fullName evidence="9">Sugar ABC transporter permease</fullName>
    </submittedName>
</protein>